<comment type="caution">
    <text evidence="1">The sequence shown here is derived from an EMBL/GenBank/DDBJ whole genome shotgun (WGS) entry which is preliminary data.</text>
</comment>
<sequence length="64" mass="6981">MRAISVAMTCFAFDRTFSGADRRIRVRVRPMDGMGTDGDAWADTTMGPAVVAAGPIVLMPYWTI</sequence>
<evidence type="ECO:0000313" key="2">
    <source>
        <dbReference type="Proteomes" id="UP000240228"/>
    </source>
</evidence>
<gene>
    <name evidence="1" type="ORF">CPA40_01630</name>
</gene>
<evidence type="ECO:0000313" key="1">
    <source>
        <dbReference type="EMBL" id="PST47535.1"/>
    </source>
</evidence>
<reference evidence="1 2" key="2">
    <citation type="submission" date="2018-03" db="EMBL/GenBank/DDBJ databases">
        <title>The comparative genomics of Bifidobacterium callitrichos reflects dietary carbohydrate utilization within the common marmoset gut.</title>
        <authorList>
            <person name="Rani A."/>
        </authorList>
    </citation>
    <scope>NUCLEOTIDE SEQUENCE [LARGE SCALE GENOMIC DNA]</scope>
    <source>
        <strain evidence="1 2">UMA51805</strain>
    </source>
</reference>
<dbReference type="Proteomes" id="UP000240228">
    <property type="component" value="Unassembled WGS sequence"/>
</dbReference>
<accession>A0A2T3GDH5</accession>
<keyword evidence="2" id="KW-1185">Reference proteome</keyword>
<protein>
    <submittedName>
        <fullName evidence="1">Uncharacterized protein</fullName>
    </submittedName>
</protein>
<name>A0A2T3GDH5_9BIFI</name>
<dbReference type="AlphaFoldDB" id="A0A2T3GDH5"/>
<proteinExistence type="predicted"/>
<reference evidence="2" key="1">
    <citation type="submission" date="2017-09" db="EMBL/GenBank/DDBJ databases">
        <authorList>
            <person name="Sela D.A."/>
            <person name="Albert K."/>
        </authorList>
    </citation>
    <scope>NUCLEOTIDE SEQUENCE [LARGE SCALE GENOMIC DNA]</scope>
    <source>
        <strain evidence="2">UMA51805</strain>
    </source>
</reference>
<organism evidence="1 2">
    <name type="scientific">Bifidobacterium callitrichos</name>
    <dbReference type="NCBI Taxonomy" id="762209"/>
    <lineage>
        <taxon>Bacteria</taxon>
        <taxon>Bacillati</taxon>
        <taxon>Actinomycetota</taxon>
        <taxon>Actinomycetes</taxon>
        <taxon>Bifidobacteriales</taxon>
        <taxon>Bifidobacteriaceae</taxon>
        <taxon>Bifidobacterium</taxon>
    </lineage>
</organism>
<dbReference type="EMBL" id="NWTX01000001">
    <property type="protein sequence ID" value="PST47535.1"/>
    <property type="molecule type" value="Genomic_DNA"/>
</dbReference>